<reference evidence="3" key="1">
    <citation type="submission" date="2022-11" db="UniProtKB">
        <authorList>
            <consortium name="WormBaseParasite"/>
        </authorList>
    </citation>
    <scope>IDENTIFICATION</scope>
</reference>
<name>A0A914W5G3_9BILA</name>
<dbReference type="AlphaFoldDB" id="A0A914W5G3"/>
<dbReference type="WBParaSite" id="PSAMB.scaffold3221size19212.g20735.t1">
    <property type="protein sequence ID" value="PSAMB.scaffold3221size19212.g20735.t1"/>
    <property type="gene ID" value="PSAMB.scaffold3221size19212.g20735"/>
</dbReference>
<keyword evidence="2" id="KW-1185">Reference proteome</keyword>
<feature type="compositionally biased region" description="Basic and acidic residues" evidence="1">
    <location>
        <begin position="144"/>
        <end position="154"/>
    </location>
</feature>
<feature type="compositionally biased region" description="Basic and acidic residues" evidence="1">
    <location>
        <begin position="175"/>
        <end position="189"/>
    </location>
</feature>
<sequence>MTSEDEEEGGDRSGNRRHCYLPNPSATHVDDSGVIGPRKRRNTLLGEFGTRLGNQPIPGSDELAGIDGPFIPDDDGKEVMVDHHQKDRPKRRLICRQKPSVVTATFGNKKCVGAKNKNELALHENSGLVQIEFTSAHKTPNSVEPRDDQPESDKGSTASPSGQASDILSDTDESPPERKRCLQGEKNAT</sequence>
<protein>
    <submittedName>
        <fullName evidence="3">Uncharacterized protein</fullName>
    </submittedName>
</protein>
<organism evidence="2 3">
    <name type="scientific">Plectus sambesii</name>
    <dbReference type="NCBI Taxonomy" id="2011161"/>
    <lineage>
        <taxon>Eukaryota</taxon>
        <taxon>Metazoa</taxon>
        <taxon>Ecdysozoa</taxon>
        <taxon>Nematoda</taxon>
        <taxon>Chromadorea</taxon>
        <taxon>Plectida</taxon>
        <taxon>Plectina</taxon>
        <taxon>Plectoidea</taxon>
        <taxon>Plectidae</taxon>
        <taxon>Plectus</taxon>
    </lineage>
</organism>
<accession>A0A914W5G3</accession>
<feature type="compositionally biased region" description="Polar residues" evidence="1">
    <location>
        <begin position="132"/>
        <end position="142"/>
    </location>
</feature>
<feature type="region of interest" description="Disordered" evidence="1">
    <location>
        <begin position="1"/>
        <end position="38"/>
    </location>
</feature>
<proteinExistence type="predicted"/>
<evidence type="ECO:0000313" key="3">
    <source>
        <dbReference type="WBParaSite" id="PSAMB.scaffold3221size19212.g20735.t1"/>
    </source>
</evidence>
<evidence type="ECO:0000313" key="2">
    <source>
        <dbReference type="Proteomes" id="UP000887566"/>
    </source>
</evidence>
<feature type="compositionally biased region" description="Polar residues" evidence="1">
    <location>
        <begin position="155"/>
        <end position="168"/>
    </location>
</feature>
<feature type="region of interest" description="Disordered" evidence="1">
    <location>
        <begin position="131"/>
        <end position="189"/>
    </location>
</feature>
<evidence type="ECO:0000256" key="1">
    <source>
        <dbReference type="SAM" id="MobiDB-lite"/>
    </source>
</evidence>
<dbReference type="Proteomes" id="UP000887566">
    <property type="component" value="Unplaced"/>
</dbReference>